<evidence type="ECO:0000256" key="4">
    <source>
        <dbReference type="ARBA" id="ARBA00022833"/>
    </source>
</evidence>
<dbReference type="PANTHER" id="PTHR24408">
    <property type="entry name" value="ZINC FINGER PROTEIN"/>
    <property type="match status" value="1"/>
</dbReference>
<dbReference type="GO" id="GO:0043565">
    <property type="term" value="F:sequence-specific DNA binding"/>
    <property type="evidence" value="ECO:0007669"/>
    <property type="project" value="TreeGrafter"/>
</dbReference>
<evidence type="ECO:0000256" key="2">
    <source>
        <dbReference type="ARBA" id="ARBA00022737"/>
    </source>
</evidence>
<dbReference type="Gene3D" id="3.30.160.60">
    <property type="entry name" value="Classic Zinc Finger"/>
    <property type="match status" value="2"/>
</dbReference>
<name>A0A8S9WM48_APOLU</name>
<dbReference type="InterPro" id="IPR013087">
    <property type="entry name" value="Znf_C2H2_type"/>
</dbReference>
<dbReference type="EMBL" id="WIXP02000101">
    <property type="protein sequence ID" value="KAF6197388.1"/>
    <property type="molecule type" value="Genomic_DNA"/>
</dbReference>
<dbReference type="PANTHER" id="PTHR24408:SF64">
    <property type="entry name" value="LINKING IMMUNITY AND METABOLISM-RELATED"/>
    <property type="match status" value="1"/>
</dbReference>
<dbReference type="SUPFAM" id="SSF57667">
    <property type="entry name" value="beta-beta-alpha zinc fingers"/>
    <property type="match status" value="2"/>
</dbReference>
<evidence type="ECO:0000313" key="7">
    <source>
        <dbReference type="EMBL" id="KAF6197388.1"/>
    </source>
</evidence>
<keyword evidence="2" id="KW-0677">Repeat</keyword>
<dbReference type="Pfam" id="PF00096">
    <property type="entry name" value="zf-C2H2"/>
    <property type="match status" value="1"/>
</dbReference>
<feature type="domain" description="C2H2-type" evidence="6">
    <location>
        <begin position="50"/>
        <end position="77"/>
    </location>
</feature>
<dbReference type="AlphaFoldDB" id="A0A8S9WM48"/>
<sequence>MHHGFIDEKKFACHACGRCYKFKEGLYLHQKHECVKTEIVITTPTTRKPYLCKPCGRRYMYKKTLRAHQRNECGKPPHLKCPDCPFKTNIKSSLKSHMRCVHDVGNDDNKPFLCPDCGRKYKHKSTLRAHQKHECGKPPKYFCTFCPYKTHVKSNFKTHLIFKHQAGDCQMVASVTSVDNVDEVHLISLFQLVRLKHKQAERSDIQLRRVWAVVQVQADTKIPPEIRVRKGTTVPVFILPLQSQAERFPENPRPQQAQRTPTYFSQCPKRMFELGCNEGPQDPLLSSTHQRIKLSFHTRYYHSSEIKLKPKMKVIG</sequence>
<dbReference type="GO" id="GO:0005634">
    <property type="term" value="C:nucleus"/>
    <property type="evidence" value="ECO:0007669"/>
    <property type="project" value="TreeGrafter"/>
</dbReference>
<dbReference type="GO" id="GO:0000981">
    <property type="term" value="F:DNA-binding transcription factor activity, RNA polymerase II-specific"/>
    <property type="evidence" value="ECO:0007669"/>
    <property type="project" value="TreeGrafter"/>
</dbReference>
<protein>
    <recommendedName>
        <fullName evidence="6">C2H2-type domain-containing protein</fullName>
    </recommendedName>
</protein>
<dbReference type="OrthoDB" id="6630329at2759"/>
<reference evidence="7" key="1">
    <citation type="journal article" date="2021" name="Mol. Ecol. Resour.">
        <title>Apolygus lucorum genome provides insights into omnivorousness and mesophyll feeding.</title>
        <authorList>
            <person name="Liu Y."/>
            <person name="Liu H."/>
            <person name="Wang H."/>
            <person name="Huang T."/>
            <person name="Liu B."/>
            <person name="Yang B."/>
            <person name="Yin L."/>
            <person name="Li B."/>
            <person name="Zhang Y."/>
            <person name="Zhang S."/>
            <person name="Jiang F."/>
            <person name="Zhang X."/>
            <person name="Ren Y."/>
            <person name="Wang B."/>
            <person name="Wang S."/>
            <person name="Lu Y."/>
            <person name="Wu K."/>
            <person name="Fan W."/>
            <person name="Wang G."/>
        </authorList>
    </citation>
    <scope>NUCLEOTIDE SEQUENCE</scope>
    <source>
        <strain evidence="7">12Hb</strain>
    </source>
</reference>
<evidence type="ECO:0000256" key="3">
    <source>
        <dbReference type="ARBA" id="ARBA00022771"/>
    </source>
</evidence>
<dbReference type="SMART" id="SM00355">
    <property type="entry name" value="ZnF_C2H2"/>
    <property type="match status" value="5"/>
</dbReference>
<evidence type="ECO:0000256" key="5">
    <source>
        <dbReference type="PROSITE-ProRule" id="PRU00042"/>
    </source>
</evidence>
<evidence type="ECO:0000259" key="6">
    <source>
        <dbReference type="PROSITE" id="PS50157"/>
    </source>
</evidence>
<organism evidence="7 8">
    <name type="scientific">Apolygus lucorum</name>
    <name type="common">Small green plant bug</name>
    <name type="synonym">Lygocoris lucorum</name>
    <dbReference type="NCBI Taxonomy" id="248454"/>
    <lineage>
        <taxon>Eukaryota</taxon>
        <taxon>Metazoa</taxon>
        <taxon>Ecdysozoa</taxon>
        <taxon>Arthropoda</taxon>
        <taxon>Hexapoda</taxon>
        <taxon>Insecta</taxon>
        <taxon>Pterygota</taxon>
        <taxon>Neoptera</taxon>
        <taxon>Paraneoptera</taxon>
        <taxon>Hemiptera</taxon>
        <taxon>Heteroptera</taxon>
        <taxon>Panheteroptera</taxon>
        <taxon>Cimicomorpha</taxon>
        <taxon>Miridae</taxon>
        <taxon>Mirini</taxon>
        <taxon>Apolygus</taxon>
    </lineage>
</organism>
<keyword evidence="1" id="KW-0479">Metal-binding</keyword>
<dbReference type="GO" id="GO:0008270">
    <property type="term" value="F:zinc ion binding"/>
    <property type="evidence" value="ECO:0007669"/>
    <property type="project" value="UniProtKB-KW"/>
</dbReference>
<evidence type="ECO:0000256" key="1">
    <source>
        <dbReference type="ARBA" id="ARBA00022723"/>
    </source>
</evidence>
<feature type="domain" description="C2H2-type" evidence="6">
    <location>
        <begin position="112"/>
        <end position="139"/>
    </location>
</feature>
<dbReference type="Proteomes" id="UP000466442">
    <property type="component" value="Unassembled WGS sequence"/>
</dbReference>
<proteinExistence type="predicted"/>
<evidence type="ECO:0000313" key="8">
    <source>
        <dbReference type="Proteomes" id="UP000466442"/>
    </source>
</evidence>
<keyword evidence="8" id="KW-1185">Reference proteome</keyword>
<comment type="caution">
    <text evidence="7">The sequence shown here is derived from an EMBL/GenBank/DDBJ whole genome shotgun (WGS) entry which is preliminary data.</text>
</comment>
<dbReference type="PROSITE" id="PS50157">
    <property type="entry name" value="ZINC_FINGER_C2H2_2"/>
    <property type="match status" value="2"/>
</dbReference>
<keyword evidence="4" id="KW-0862">Zinc</keyword>
<dbReference type="InterPro" id="IPR036236">
    <property type="entry name" value="Znf_C2H2_sf"/>
</dbReference>
<keyword evidence="3 5" id="KW-0863">Zinc-finger</keyword>
<gene>
    <name evidence="7" type="ORF">GE061_020272</name>
</gene>
<accession>A0A8S9WM48</accession>